<accession>I2GM27</accession>
<sequence length="98" mass="10958">MATVQFKPLEDLSIHYKGKYVRFAGKFASKRTSYSNQNFVLQPGAVGFCYAASLGVLHVGFQSVKPGILPDKNAVNWANWPYHIGVSPFEESCWEIES</sequence>
<dbReference type="STRING" id="1185876.BN8_04177"/>
<gene>
    <name evidence="1" type="ORF">BN8_04177</name>
</gene>
<comment type="caution">
    <text evidence="1">The sequence shown here is derived from an EMBL/GenBank/DDBJ whole genome shotgun (WGS) entry which is preliminary data.</text>
</comment>
<evidence type="ECO:0000313" key="2">
    <source>
        <dbReference type="Proteomes" id="UP000009309"/>
    </source>
</evidence>
<reference evidence="1 2" key="1">
    <citation type="journal article" date="2012" name="J. Bacteriol.">
        <title>Genome Sequence of the Filamentous Bacterium Fibrisoma limi BUZ 3T.</title>
        <authorList>
            <person name="Filippini M."/>
            <person name="Qi W."/>
            <person name="Jaenicke S."/>
            <person name="Goesmann A."/>
            <person name="Smits T.H."/>
            <person name="Bagheri H.C."/>
        </authorList>
    </citation>
    <scope>NUCLEOTIDE SEQUENCE [LARGE SCALE GENOMIC DNA]</scope>
    <source>
        <strain evidence="2">BUZ 3T</strain>
    </source>
</reference>
<dbReference type="EMBL" id="CAIT01000007">
    <property type="protein sequence ID" value="CCH54953.1"/>
    <property type="molecule type" value="Genomic_DNA"/>
</dbReference>
<protein>
    <submittedName>
        <fullName evidence="1">Uncharacterized protein</fullName>
    </submittedName>
</protein>
<evidence type="ECO:0000313" key="1">
    <source>
        <dbReference type="EMBL" id="CCH54953.1"/>
    </source>
</evidence>
<dbReference type="AlphaFoldDB" id="I2GM27"/>
<organism evidence="1 2">
    <name type="scientific">Fibrisoma limi BUZ 3</name>
    <dbReference type="NCBI Taxonomy" id="1185876"/>
    <lineage>
        <taxon>Bacteria</taxon>
        <taxon>Pseudomonadati</taxon>
        <taxon>Bacteroidota</taxon>
        <taxon>Cytophagia</taxon>
        <taxon>Cytophagales</taxon>
        <taxon>Spirosomataceae</taxon>
        <taxon>Fibrisoma</taxon>
    </lineage>
</organism>
<keyword evidence="2" id="KW-1185">Reference proteome</keyword>
<dbReference type="Proteomes" id="UP000009309">
    <property type="component" value="Unassembled WGS sequence"/>
</dbReference>
<dbReference type="RefSeq" id="WP_009283529.1">
    <property type="nucleotide sequence ID" value="NZ_CAIT01000007.1"/>
</dbReference>
<proteinExistence type="predicted"/>
<name>I2GM27_9BACT</name>